<dbReference type="STRING" id="44251.PDUR_10245"/>
<dbReference type="InterPro" id="IPR029058">
    <property type="entry name" value="AB_hydrolase_fold"/>
</dbReference>
<accession>A0A089HPE6</accession>
<evidence type="ECO:0000313" key="3">
    <source>
        <dbReference type="Proteomes" id="UP000029409"/>
    </source>
</evidence>
<dbReference type="AlphaFoldDB" id="A0A089HPE6"/>
<dbReference type="Proteomes" id="UP000029409">
    <property type="component" value="Chromosome"/>
</dbReference>
<dbReference type="OrthoDB" id="9773293at2"/>
<dbReference type="InterPro" id="IPR050471">
    <property type="entry name" value="AB_hydrolase"/>
</dbReference>
<dbReference type="eggNOG" id="COG2021">
    <property type="taxonomic scope" value="Bacteria"/>
</dbReference>
<keyword evidence="3" id="KW-1185">Reference proteome</keyword>
<dbReference type="SUPFAM" id="SSF53474">
    <property type="entry name" value="alpha/beta-Hydrolases"/>
    <property type="match status" value="1"/>
</dbReference>
<reference evidence="2 3" key="1">
    <citation type="submission" date="2014-08" db="EMBL/GenBank/DDBJ databases">
        <title>Comparative genomics of the Paenibacillus odorifer group.</title>
        <authorList>
            <person name="den Bakker H.C."/>
            <person name="Tsai Y.-C."/>
            <person name="Martin N."/>
            <person name="Korlach J."/>
            <person name="Wiedmann M."/>
        </authorList>
    </citation>
    <scope>NUCLEOTIDE SEQUENCE [LARGE SCALE GENOMIC DNA]</scope>
    <source>
        <strain evidence="2 3">DSM 1735</strain>
    </source>
</reference>
<gene>
    <name evidence="2" type="ORF">PDUR_10245</name>
</gene>
<proteinExistence type="predicted"/>
<evidence type="ECO:0000313" key="2">
    <source>
        <dbReference type="EMBL" id="AIQ12258.1"/>
    </source>
</evidence>
<dbReference type="Gene3D" id="3.40.50.1820">
    <property type="entry name" value="alpha/beta hydrolase"/>
    <property type="match status" value="1"/>
</dbReference>
<evidence type="ECO:0000259" key="1">
    <source>
        <dbReference type="Pfam" id="PF00561"/>
    </source>
</evidence>
<protein>
    <recommendedName>
        <fullName evidence="1">AB hydrolase-1 domain-containing protein</fullName>
    </recommendedName>
</protein>
<dbReference type="Pfam" id="PF00561">
    <property type="entry name" value="Abhydrolase_1"/>
    <property type="match status" value="1"/>
</dbReference>
<feature type="domain" description="AB hydrolase-1" evidence="1">
    <location>
        <begin position="39"/>
        <end position="271"/>
    </location>
</feature>
<dbReference type="KEGG" id="pdu:PDUR_10245"/>
<dbReference type="PANTHER" id="PTHR43433:SF5">
    <property type="entry name" value="AB HYDROLASE-1 DOMAIN-CONTAINING PROTEIN"/>
    <property type="match status" value="1"/>
</dbReference>
<dbReference type="PRINTS" id="PR00111">
    <property type="entry name" value="ABHYDROLASE"/>
</dbReference>
<name>A0A089HPE6_PAEDU</name>
<dbReference type="EMBL" id="CP009288">
    <property type="protein sequence ID" value="AIQ12258.1"/>
    <property type="molecule type" value="Genomic_DNA"/>
</dbReference>
<dbReference type="PANTHER" id="PTHR43433">
    <property type="entry name" value="HYDROLASE, ALPHA/BETA FOLD FAMILY PROTEIN"/>
    <property type="match status" value="1"/>
</dbReference>
<dbReference type="RefSeq" id="WP_042206118.1">
    <property type="nucleotide sequence ID" value="NZ_CP009288.1"/>
</dbReference>
<dbReference type="InterPro" id="IPR000073">
    <property type="entry name" value="AB_hydrolase_1"/>
</dbReference>
<organism evidence="2 3">
    <name type="scientific">Paenibacillus durus</name>
    <name type="common">Paenibacillus azotofixans</name>
    <dbReference type="NCBI Taxonomy" id="44251"/>
    <lineage>
        <taxon>Bacteria</taxon>
        <taxon>Bacillati</taxon>
        <taxon>Bacillota</taxon>
        <taxon>Bacilli</taxon>
        <taxon>Bacillales</taxon>
        <taxon>Paenibacillaceae</taxon>
        <taxon>Paenibacillus</taxon>
    </lineage>
</organism>
<sequence length="287" mass="31457">MINQGALSALTAETVPTSYVEAGGITFAYRKFGAESEVPLVFCQRYRGTMDDWDPTVVNGIAKERTVILFDSAGVGLSTGVTPNNVPDMADYAITFIEALGLKQVDLIGFSMGGMVAQHVTLKRPDLVRRLILAGTGPGAGEDTERSRNGVFEVMTTPVNEDKDFLFLFFEPTETSQAKGREYLERLQWRKTDRAPLVTAETIKAQTQALIGFAAGPDTAYPRLAEIKQPVLVANGDNDIMAPTINSFIMSQHIPNAQLILYPDSGHGFLFQYPERFVLHVSAFLSE</sequence>